<protein>
    <submittedName>
        <fullName evidence="1">Uncharacterized protein</fullName>
    </submittedName>
</protein>
<keyword evidence="2" id="KW-1185">Reference proteome</keyword>
<name>A0A124G721_9ACTN</name>
<proteinExistence type="predicted"/>
<evidence type="ECO:0000313" key="1">
    <source>
        <dbReference type="EMBL" id="KUL21412.1"/>
    </source>
</evidence>
<accession>A0A124G721</accession>
<dbReference type="EMBL" id="LLZH01000353">
    <property type="protein sequence ID" value="KUL21412.1"/>
    <property type="molecule type" value="Genomic_DNA"/>
</dbReference>
<evidence type="ECO:0000313" key="2">
    <source>
        <dbReference type="Proteomes" id="UP000053244"/>
    </source>
</evidence>
<sequence length="122" mass="14358">MLVMTRPRGGEWMQWRVGRQRLAWRPTRRAALHEYDPFGMRENETVETLSWIAALLATIVVLPWRIVTNRWPVVAYVLAPLDVESQRRRTAPLPRAEARALVRQWAAYIERHGEPPPLPDRR</sequence>
<gene>
    <name evidence="1" type="ORF">ADL15_50680</name>
</gene>
<dbReference type="Proteomes" id="UP000053244">
    <property type="component" value="Unassembled WGS sequence"/>
</dbReference>
<reference evidence="1 2" key="1">
    <citation type="submission" date="2015-10" db="EMBL/GenBank/DDBJ databases">
        <authorList>
            <person name="Gilbert D.G."/>
        </authorList>
    </citation>
    <scope>NUCLEOTIDE SEQUENCE [LARGE SCALE GENOMIC DNA]</scope>
    <source>
        <strain evidence="1 2">NRRL B-16712</strain>
    </source>
</reference>
<dbReference type="AlphaFoldDB" id="A0A124G721"/>
<comment type="caution">
    <text evidence="1">The sequence shown here is derived from an EMBL/GenBank/DDBJ whole genome shotgun (WGS) entry which is preliminary data.</text>
</comment>
<organism evidence="1 2">
    <name type="scientific">Actinoplanes awajinensis subsp. mycoplanecinus</name>
    <dbReference type="NCBI Taxonomy" id="135947"/>
    <lineage>
        <taxon>Bacteria</taxon>
        <taxon>Bacillati</taxon>
        <taxon>Actinomycetota</taxon>
        <taxon>Actinomycetes</taxon>
        <taxon>Micromonosporales</taxon>
        <taxon>Micromonosporaceae</taxon>
        <taxon>Actinoplanes</taxon>
    </lineage>
</organism>